<dbReference type="Proteomes" id="UP000030832">
    <property type="component" value="Unassembled WGS sequence"/>
</dbReference>
<evidence type="ECO:0000256" key="1">
    <source>
        <dbReference type="SAM" id="Phobius"/>
    </source>
</evidence>
<dbReference type="Gene3D" id="3.10.450.40">
    <property type="match status" value="3"/>
</dbReference>
<feature type="domain" description="PepSY" evidence="2">
    <location>
        <begin position="35"/>
        <end position="88"/>
    </location>
</feature>
<dbReference type="AlphaFoldDB" id="A0A0B0IFW3"/>
<dbReference type="InterPro" id="IPR025711">
    <property type="entry name" value="PepSY"/>
</dbReference>
<dbReference type="RefSeq" id="WP_034628742.1">
    <property type="nucleotide sequence ID" value="NZ_JRJU01000011.1"/>
</dbReference>
<evidence type="ECO:0000313" key="4">
    <source>
        <dbReference type="Proteomes" id="UP000030832"/>
    </source>
</evidence>
<name>A0A0B0IFW3_9BACI</name>
<sequence length="249" mass="28099">MTKTWISRFLIGFAIVIAMIVAISFLQPAQATLGEDEIREGIIEQYGGSIHSFNKAEQFGQSVYKIELVNDGRLYEVIVDPYNGDILSLVLQSGNIEYEETDLEEITEKTLLTQREIKEVIDFELDDDVVILEVEQQILDGVAVYAVEVRQQNGTGEVVLNAYSGEVLFYALEDEAIEHPNQEQQLIGEEEAIRIALSHIDGTVDDVDLEEENGKLIYEIEMELKDEDVEVDVIIDAITGELITIIWED</sequence>
<feature type="domain" description="PepSY" evidence="2">
    <location>
        <begin position="187"/>
        <end position="243"/>
    </location>
</feature>
<feature type="transmembrane region" description="Helical" evidence="1">
    <location>
        <begin position="6"/>
        <end position="26"/>
    </location>
</feature>
<proteinExistence type="predicted"/>
<comment type="caution">
    <text evidence="3">The sequence shown here is derived from an EMBL/GenBank/DDBJ whole genome shotgun (WGS) entry which is preliminary data.</text>
</comment>
<keyword evidence="1" id="KW-1133">Transmembrane helix</keyword>
<feature type="domain" description="PepSY" evidence="2">
    <location>
        <begin position="120"/>
        <end position="168"/>
    </location>
</feature>
<dbReference type="Pfam" id="PF03413">
    <property type="entry name" value="PepSY"/>
    <property type="match status" value="3"/>
</dbReference>
<accession>A0A0B0IFW3</accession>
<reference evidence="3 4" key="1">
    <citation type="submission" date="2014-09" db="EMBL/GenBank/DDBJ databases">
        <title>Genome sequencing and annotation of Bacillus Okhensis strain Kh10-101T.</title>
        <authorList>
            <person name="Prakash J.S."/>
        </authorList>
    </citation>
    <scope>NUCLEOTIDE SEQUENCE [LARGE SCALE GENOMIC DNA]</scope>
    <source>
        <strain evidence="4">Kh10-101T</strain>
    </source>
</reference>
<evidence type="ECO:0000259" key="2">
    <source>
        <dbReference type="Pfam" id="PF03413"/>
    </source>
</evidence>
<organism evidence="3 4">
    <name type="scientific">Halalkalibacter okhensis</name>
    <dbReference type="NCBI Taxonomy" id="333138"/>
    <lineage>
        <taxon>Bacteria</taxon>
        <taxon>Bacillati</taxon>
        <taxon>Bacillota</taxon>
        <taxon>Bacilli</taxon>
        <taxon>Bacillales</taxon>
        <taxon>Bacillaceae</taxon>
        <taxon>Halalkalibacter</taxon>
    </lineage>
</organism>
<evidence type="ECO:0000313" key="3">
    <source>
        <dbReference type="EMBL" id="KHF40195.1"/>
    </source>
</evidence>
<keyword evidence="4" id="KW-1185">Reference proteome</keyword>
<keyword evidence="1" id="KW-0472">Membrane</keyword>
<dbReference type="eggNOG" id="COG3212">
    <property type="taxonomic scope" value="Bacteria"/>
</dbReference>
<dbReference type="OrthoDB" id="5361545at2"/>
<gene>
    <name evidence="3" type="ORF">LQ50_10645</name>
</gene>
<dbReference type="EMBL" id="JRJU01000011">
    <property type="protein sequence ID" value="KHF40195.1"/>
    <property type="molecule type" value="Genomic_DNA"/>
</dbReference>
<keyword evidence="1" id="KW-0812">Transmembrane</keyword>
<dbReference type="STRING" id="333138.LQ50_10645"/>
<protein>
    <recommendedName>
        <fullName evidence="2">PepSY domain-containing protein</fullName>
    </recommendedName>
</protein>